<comment type="caution">
    <text evidence="2">The sequence shown here is derived from an EMBL/GenBank/DDBJ whole genome shotgun (WGS) entry which is preliminary data.</text>
</comment>
<organism evidence="2 3">
    <name type="scientific">Heterodera trifolii</name>
    <dbReference type="NCBI Taxonomy" id="157864"/>
    <lineage>
        <taxon>Eukaryota</taxon>
        <taxon>Metazoa</taxon>
        <taxon>Ecdysozoa</taxon>
        <taxon>Nematoda</taxon>
        <taxon>Chromadorea</taxon>
        <taxon>Rhabditida</taxon>
        <taxon>Tylenchina</taxon>
        <taxon>Tylenchomorpha</taxon>
        <taxon>Tylenchoidea</taxon>
        <taxon>Heteroderidae</taxon>
        <taxon>Heteroderinae</taxon>
        <taxon>Heterodera</taxon>
    </lineage>
</organism>
<feature type="compositionally biased region" description="Basic residues" evidence="1">
    <location>
        <begin position="67"/>
        <end position="81"/>
    </location>
</feature>
<dbReference type="Proteomes" id="UP001620626">
    <property type="component" value="Unassembled WGS sequence"/>
</dbReference>
<protein>
    <submittedName>
        <fullName evidence="2">Uncharacterized protein</fullName>
    </submittedName>
</protein>
<dbReference type="AlphaFoldDB" id="A0ABD2KSB7"/>
<proteinExistence type="predicted"/>
<evidence type="ECO:0000256" key="1">
    <source>
        <dbReference type="SAM" id="MobiDB-lite"/>
    </source>
</evidence>
<sequence>MSKEKGGGQSLSLRLALTQQFNGDEAERYGRVKMDANNRGGGGGKGQKGSVSSSRAKSIPMDQQRRREGRRRRRAWRKKPKMLQSQRTGGKANEREGNNGKIGRGGGGAKDKSLAVRSSAL</sequence>
<dbReference type="EMBL" id="JBICBT010000676">
    <property type="protein sequence ID" value="KAL3105840.1"/>
    <property type="molecule type" value="Genomic_DNA"/>
</dbReference>
<name>A0ABD2KSB7_9BILA</name>
<keyword evidence="3" id="KW-1185">Reference proteome</keyword>
<evidence type="ECO:0000313" key="2">
    <source>
        <dbReference type="EMBL" id="KAL3105840.1"/>
    </source>
</evidence>
<evidence type="ECO:0000313" key="3">
    <source>
        <dbReference type="Proteomes" id="UP001620626"/>
    </source>
</evidence>
<reference evidence="2 3" key="1">
    <citation type="submission" date="2024-10" db="EMBL/GenBank/DDBJ databases">
        <authorList>
            <person name="Kim D."/>
        </authorList>
    </citation>
    <scope>NUCLEOTIDE SEQUENCE [LARGE SCALE GENOMIC DNA]</scope>
    <source>
        <strain evidence="2">BH-2024</strain>
    </source>
</reference>
<gene>
    <name evidence="2" type="ORF">niasHT_026615</name>
</gene>
<feature type="region of interest" description="Disordered" evidence="1">
    <location>
        <begin position="21"/>
        <end position="121"/>
    </location>
</feature>
<accession>A0ABD2KSB7</accession>
<feature type="compositionally biased region" description="Basic and acidic residues" evidence="1">
    <location>
        <begin position="25"/>
        <end position="36"/>
    </location>
</feature>